<dbReference type="GO" id="GO:0005737">
    <property type="term" value="C:cytoplasm"/>
    <property type="evidence" value="ECO:0007669"/>
    <property type="project" value="UniProtKB-SubCell"/>
</dbReference>
<dbReference type="PRINTS" id="PR01790">
    <property type="entry name" value="SMP30FAMILY"/>
</dbReference>
<evidence type="ECO:0000256" key="3">
    <source>
        <dbReference type="ARBA" id="ARBA00001936"/>
    </source>
</evidence>
<dbReference type="AlphaFoldDB" id="A0A494Y175"/>
<keyword evidence="12" id="KW-0106">Calcium</keyword>
<evidence type="ECO:0000256" key="7">
    <source>
        <dbReference type="ARBA" id="ARBA00013227"/>
    </source>
</evidence>
<comment type="similarity">
    <text evidence="6">Belongs to the SMP-30/CGR1 family.</text>
</comment>
<dbReference type="Proteomes" id="UP000282076">
    <property type="component" value="Unassembled WGS sequence"/>
</dbReference>
<dbReference type="PRINTS" id="PR01791">
    <property type="entry name" value="REGUCALCIN"/>
</dbReference>
<dbReference type="OrthoDB" id="2633250at2"/>
<comment type="caution">
    <text evidence="17">The sequence shown here is derived from an EMBL/GenBank/DDBJ whole genome shotgun (WGS) entry which is preliminary data.</text>
</comment>
<keyword evidence="11" id="KW-0378">Hydrolase</keyword>
<accession>A0A494Y175</accession>
<evidence type="ECO:0000256" key="8">
    <source>
        <dbReference type="ARBA" id="ARBA00016808"/>
    </source>
</evidence>
<feature type="binding site" evidence="15">
    <location>
        <position position="198"/>
    </location>
    <ligand>
        <name>a divalent metal cation</name>
        <dbReference type="ChEBI" id="CHEBI:60240"/>
    </ligand>
</feature>
<evidence type="ECO:0000256" key="14">
    <source>
        <dbReference type="PIRSR" id="PIRSR605511-1"/>
    </source>
</evidence>
<feature type="active site" description="Proton donor/acceptor" evidence="14">
    <location>
        <position position="198"/>
    </location>
</feature>
<sequence length="293" mass="32696">MKREPALIEGTISTLGEGPVWLKDENIYYWVDIIEKQIRFYNPRTGDQDLIQLDRMIGAAVPADDGRFVCAMQDGFYFLDRNTKQLAKIVDPESELPDNRFNDGKCDSSGRFWAGTMSVKGENAAGAFYCLEKDGTVRKIFTDISCSNGVGWSPDDQAMYYIDTGTHEVHRMDYEASSGKLGHRKAIVTIPKDQGVPDGMCVDAEGMIWVAHWGGYCITRWNPSTGEQLEKIELPVSQVTSCCFGGEQLDELFITSAREGLSEEQLSKEPLAGSCFKYKPGVRGLQVHGYRTV</sequence>
<evidence type="ECO:0000256" key="6">
    <source>
        <dbReference type="ARBA" id="ARBA00008853"/>
    </source>
</evidence>
<comment type="catalytic activity">
    <reaction evidence="1">
        <text>D-glucono-1,5-lactone + H2O = D-gluconate + H(+)</text>
        <dbReference type="Rhea" id="RHEA:10440"/>
        <dbReference type="ChEBI" id="CHEBI:15377"/>
        <dbReference type="ChEBI" id="CHEBI:15378"/>
        <dbReference type="ChEBI" id="CHEBI:16217"/>
        <dbReference type="ChEBI" id="CHEBI:18391"/>
        <dbReference type="EC" id="3.1.1.17"/>
    </reaction>
</comment>
<evidence type="ECO:0000256" key="4">
    <source>
        <dbReference type="ARBA" id="ARBA00001946"/>
    </source>
</evidence>
<evidence type="ECO:0000256" key="9">
    <source>
        <dbReference type="ARBA" id="ARBA00022490"/>
    </source>
</evidence>
<comment type="cofactor">
    <cofactor evidence="4">
        <name>Mg(2+)</name>
        <dbReference type="ChEBI" id="CHEBI:18420"/>
    </cofactor>
</comment>
<feature type="binding site" evidence="15">
    <location>
        <position position="102"/>
    </location>
    <ligand>
        <name>substrate</name>
    </ligand>
</feature>
<dbReference type="EMBL" id="RBZM01000005">
    <property type="protein sequence ID" value="RKP54092.1"/>
    <property type="molecule type" value="Genomic_DNA"/>
</dbReference>
<keyword evidence="15" id="KW-0862">Zinc</keyword>
<comment type="cofactor">
    <cofactor evidence="2">
        <name>Ca(2+)</name>
        <dbReference type="ChEBI" id="CHEBI:29108"/>
    </cofactor>
</comment>
<dbReference type="GO" id="GO:0019853">
    <property type="term" value="P:L-ascorbic acid biosynthetic process"/>
    <property type="evidence" value="ECO:0007669"/>
    <property type="project" value="TreeGrafter"/>
</dbReference>
<comment type="subcellular location">
    <subcellularLocation>
        <location evidence="5">Cytoplasm</location>
    </subcellularLocation>
</comment>
<evidence type="ECO:0000256" key="5">
    <source>
        <dbReference type="ARBA" id="ARBA00004496"/>
    </source>
</evidence>
<evidence type="ECO:0000256" key="15">
    <source>
        <dbReference type="PIRSR" id="PIRSR605511-2"/>
    </source>
</evidence>
<keyword evidence="18" id="KW-1185">Reference proteome</keyword>
<dbReference type="InterPro" id="IPR011042">
    <property type="entry name" value="6-blade_b-propeller_TolB-like"/>
</dbReference>
<dbReference type="RefSeq" id="WP_120977168.1">
    <property type="nucleotide sequence ID" value="NZ_RBZM01000005.1"/>
</dbReference>
<keyword evidence="9" id="KW-0963">Cytoplasm</keyword>
<dbReference type="SUPFAM" id="SSF63829">
    <property type="entry name" value="Calcium-dependent phosphotriesterase"/>
    <property type="match status" value="1"/>
</dbReference>
<dbReference type="InterPro" id="IPR008367">
    <property type="entry name" value="Regucalcin"/>
</dbReference>
<evidence type="ECO:0000256" key="11">
    <source>
        <dbReference type="ARBA" id="ARBA00022801"/>
    </source>
</evidence>
<organism evidence="17 18">
    <name type="scientific">Cohnella endophytica</name>
    <dbReference type="NCBI Taxonomy" id="2419778"/>
    <lineage>
        <taxon>Bacteria</taxon>
        <taxon>Bacillati</taxon>
        <taxon>Bacillota</taxon>
        <taxon>Bacilli</taxon>
        <taxon>Bacillales</taxon>
        <taxon>Paenibacillaceae</taxon>
        <taxon>Cohnella</taxon>
    </lineage>
</organism>
<dbReference type="PANTHER" id="PTHR10907:SF47">
    <property type="entry name" value="REGUCALCIN"/>
    <property type="match status" value="1"/>
</dbReference>
<dbReference type="PANTHER" id="PTHR10907">
    <property type="entry name" value="REGUCALCIN"/>
    <property type="match status" value="1"/>
</dbReference>
<evidence type="ECO:0000256" key="10">
    <source>
        <dbReference type="ARBA" id="ARBA00022723"/>
    </source>
</evidence>
<gene>
    <name evidence="17" type="ORF">D7Z26_11935</name>
</gene>
<feature type="binding site" evidence="15">
    <location>
        <position position="148"/>
    </location>
    <ligand>
        <name>a divalent metal cation</name>
        <dbReference type="ChEBI" id="CHEBI:60240"/>
    </ligand>
</feature>
<dbReference type="InterPro" id="IPR005511">
    <property type="entry name" value="SMP-30"/>
</dbReference>
<dbReference type="Gene3D" id="2.120.10.30">
    <property type="entry name" value="TolB, C-terminal domain"/>
    <property type="match status" value="1"/>
</dbReference>
<dbReference type="GO" id="GO:0005509">
    <property type="term" value="F:calcium ion binding"/>
    <property type="evidence" value="ECO:0007669"/>
    <property type="project" value="InterPro"/>
</dbReference>
<comment type="cofactor">
    <cofactor evidence="3">
        <name>Mn(2+)</name>
        <dbReference type="ChEBI" id="CHEBI:29035"/>
    </cofactor>
</comment>
<dbReference type="InterPro" id="IPR013658">
    <property type="entry name" value="SGL"/>
</dbReference>
<keyword evidence="10 15" id="KW-0479">Metal-binding</keyword>
<evidence type="ECO:0000256" key="1">
    <source>
        <dbReference type="ARBA" id="ARBA00001589"/>
    </source>
</evidence>
<evidence type="ECO:0000256" key="2">
    <source>
        <dbReference type="ARBA" id="ARBA00001913"/>
    </source>
</evidence>
<dbReference type="EC" id="3.1.1.17" evidence="7"/>
<evidence type="ECO:0000256" key="13">
    <source>
        <dbReference type="ARBA" id="ARBA00032464"/>
    </source>
</evidence>
<dbReference type="GO" id="GO:0004341">
    <property type="term" value="F:gluconolactonase activity"/>
    <property type="evidence" value="ECO:0007669"/>
    <property type="project" value="UniProtKB-EC"/>
</dbReference>
<dbReference type="Pfam" id="PF08450">
    <property type="entry name" value="SGL"/>
    <property type="match status" value="1"/>
</dbReference>
<evidence type="ECO:0000313" key="18">
    <source>
        <dbReference type="Proteomes" id="UP000282076"/>
    </source>
</evidence>
<reference evidence="17 18" key="1">
    <citation type="submission" date="2018-10" db="EMBL/GenBank/DDBJ databases">
        <title>Cohnella sp. M2MS4P-1, whole genome shotgun sequence.</title>
        <authorList>
            <person name="Tuo L."/>
        </authorList>
    </citation>
    <scope>NUCLEOTIDE SEQUENCE [LARGE SCALE GENOMIC DNA]</scope>
    <source>
        <strain evidence="17 18">M2MS4P-1</strain>
    </source>
</reference>
<evidence type="ECO:0000256" key="12">
    <source>
        <dbReference type="ARBA" id="ARBA00022837"/>
    </source>
</evidence>
<evidence type="ECO:0000313" key="17">
    <source>
        <dbReference type="EMBL" id="RKP54092.1"/>
    </source>
</evidence>
<feature type="domain" description="SMP-30/Gluconolactonase/LRE-like region" evidence="16">
    <location>
        <begin position="15"/>
        <end position="258"/>
    </location>
</feature>
<dbReference type="GO" id="GO:0030234">
    <property type="term" value="F:enzyme regulator activity"/>
    <property type="evidence" value="ECO:0007669"/>
    <property type="project" value="InterPro"/>
</dbReference>
<feature type="binding site" evidence="15">
    <location>
        <position position="17"/>
    </location>
    <ligand>
        <name>a divalent metal cation</name>
        <dbReference type="ChEBI" id="CHEBI:60240"/>
    </ligand>
</feature>
<evidence type="ECO:0000259" key="16">
    <source>
        <dbReference type="Pfam" id="PF08450"/>
    </source>
</evidence>
<protein>
    <recommendedName>
        <fullName evidence="8">Regucalcin</fullName>
        <ecNumber evidence="7">3.1.1.17</ecNumber>
    </recommendedName>
    <alternativeName>
        <fullName evidence="13">Gluconolactonase</fullName>
    </alternativeName>
</protein>
<feature type="binding site" evidence="15">
    <location>
        <position position="100"/>
    </location>
    <ligand>
        <name>substrate</name>
    </ligand>
</feature>
<proteinExistence type="inferred from homology"/>
<name>A0A494Y175_9BACL</name>
<comment type="cofactor">
    <cofactor evidence="15">
        <name>Zn(2+)</name>
        <dbReference type="ChEBI" id="CHEBI:29105"/>
    </cofactor>
    <text evidence="15">Binds 1 divalent metal cation per subunit.</text>
</comment>